<dbReference type="RefSeq" id="WP_265271470.1">
    <property type="nucleotide sequence ID" value="NZ_JANFAU010000008.1"/>
</dbReference>
<reference evidence="2" key="1">
    <citation type="submission" date="2022-06" db="EMBL/GenBank/DDBJ databases">
        <title>Sphingomonas sp. nov. isolated from rhizosphere soil of tomato.</title>
        <authorList>
            <person name="Dong H."/>
            <person name="Gao R."/>
        </authorList>
    </citation>
    <scope>NUCLEOTIDE SEQUENCE</scope>
    <source>
        <strain evidence="2">MMSM24</strain>
    </source>
</reference>
<sequence>MERRFTSSDVSPAAGFVVSPPQRSDGIGESLRRAFQPPPVPDSMRGLLDRLYRLE</sequence>
<comment type="caution">
    <text evidence="2">The sequence shown here is derived from an EMBL/GenBank/DDBJ whole genome shotgun (WGS) entry which is preliminary data.</text>
</comment>
<feature type="region of interest" description="Disordered" evidence="1">
    <location>
        <begin position="1"/>
        <end position="42"/>
    </location>
</feature>
<evidence type="ECO:0000313" key="2">
    <source>
        <dbReference type="EMBL" id="MCW6537428.1"/>
    </source>
</evidence>
<gene>
    <name evidence="2" type="ORF">NEE01_21835</name>
</gene>
<dbReference type="EMBL" id="JANFAV010000022">
    <property type="protein sequence ID" value="MCW6537428.1"/>
    <property type="molecule type" value="Genomic_DNA"/>
</dbReference>
<accession>A0AA41ZD32</accession>
<proteinExistence type="predicted"/>
<evidence type="ECO:0000313" key="3">
    <source>
        <dbReference type="Proteomes" id="UP001165565"/>
    </source>
</evidence>
<evidence type="ECO:0000256" key="1">
    <source>
        <dbReference type="SAM" id="MobiDB-lite"/>
    </source>
</evidence>
<name>A0AA41ZD32_9SPHN</name>
<keyword evidence="3" id="KW-1185">Reference proteome</keyword>
<organism evidence="2 3">
    <name type="scientific">Sphingomonas lycopersici</name>
    <dbReference type="NCBI Taxonomy" id="2951807"/>
    <lineage>
        <taxon>Bacteria</taxon>
        <taxon>Pseudomonadati</taxon>
        <taxon>Pseudomonadota</taxon>
        <taxon>Alphaproteobacteria</taxon>
        <taxon>Sphingomonadales</taxon>
        <taxon>Sphingomonadaceae</taxon>
        <taxon>Sphingomonas</taxon>
    </lineage>
</organism>
<dbReference type="AlphaFoldDB" id="A0AA41ZD32"/>
<dbReference type="Proteomes" id="UP001165565">
    <property type="component" value="Unassembled WGS sequence"/>
</dbReference>
<protein>
    <submittedName>
        <fullName evidence="2">Uncharacterized protein</fullName>
    </submittedName>
</protein>